<evidence type="ECO:0000313" key="4">
    <source>
        <dbReference type="Proteomes" id="UP000694401"/>
    </source>
</evidence>
<dbReference type="AlphaFoldDB" id="A0A8D2PMJ1"/>
<dbReference type="Proteomes" id="UP000694401">
    <property type="component" value="Unassembled WGS sequence"/>
</dbReference>
<comment type="subunit">
    <text evidence="2">Homotrimer.</text>
</comment>
<dbReference type="Ensembl" id="ENSZLMT00000014734.1">
    <property type="protein sequence ID" value="ENSZLMP00000014337.1"/>
    <property type="gene ID" value="ENSZLMG00000009971.1"/>
</dbReference>
<dbReference type="InterPro" id="IPR004323">
    <property type="entry name" value="Ion_tolerance_CutA"/>
</dbReference>
<keyword evidence="4" id="KW-1185">Reference proteome</keyword>
<comment type="similarity">
    <text evidence="1">Belongs to the CutA family.</text>
</comment>
<protein>
    <submittedName>
        <fullName evidence="3">Uncharacterized protein</fullName>
    </submittedName>
</protein>
<dbReference type="Pfam" id="PF03091">
    <property type="entry name" value="CutA1"/>
    <property type="match status" value="1"/>
</dbReference>
<accession>A0A8D2PMJ1</accession>
<dbReference type="PANTHER" id="PTHR23419:SF2">
    <property type="entry name" value="CUTA DIVALENT CATION TOLERANCE HOMOLOG-LIKE"/>
    <property type="match status" value="1"/>
</dbReference>
<dbReference type="SUPFAM" id="SSF54913">
    <property type="entry name" value="GlnB-like"/>
    <property type="match status" value="1"/>
</dbReference>
<name>A0A8D2PMJ1_ZOSLA</name>
<evidence type="ECO:0000256" key="1">
    <source>
        <dbReference type="ARBA" id="ARBA00010169"/>
    </source>
</evidence>
<reference evidence="3" key="2">
    <citation type="submission" date="2025-09" db="UniProtKB">
        <authorList>
            <consortium name="Ensembl"/>
        </authorList>
    </citation>
    <scope>IDENTIFICATION</scope>
</reference>
<dbReference type="GO" id="GO:0005507">
    <property type="term" value="F:copper ion binding"/>
    <property type="evidence" value="ECO:0007669"/>
    <property type="project" value="TreeGrafter"/>
</dbReference>
<dbReference type="InterPro" id="IPR015867">
    <property type="entry name" value="N-reg_PII/ATP_PRibTrfase_C"/>
</dbReference>
<evidence type="ECO:0000313" key="3">
    <source>
        <dbReference type="Ensembl" id="ENSZLMP00000014337.1"/>
    </source>
</evidence>
<dbReference type="PANTHER" id="PTHR23419">
    <property type="entry name" value="DIVALENT CATION TOLERANCE CUTA-RELATED"/>
    <property type="match status" value="1"/>
</dbReference>
<sequence length="207" mass="23190">MDTPGTQLKDGYRCVLSRRDVLGEAAIPFLFFFFSRNRDIPCLSSLFFFRKPLLAAVVWCWALPGHPWLHSAVTGSYIPGTHSIAFVTCLNEHIARDIARYGLLPPLLACLTAPKCSIFPCHSVYFWKGELEESTEILLVRLTLPLRACFHFRSIHPFEIPDIISLPIDQGNPLYLRWIGENLVFGNSGTLLSGAGGTFYILGFAVE</sequence>
<proteinExistence type="inferred from homology"/>
<dbReference type="GO" id="GO:0010038">
    <property type="term" value="P:response to metal ion"/>
    <property type="evidence" value="ECO:0007669"/>
    <property type="project" value="InterPro"/>
</dbReference>
<dbReference type="Gene3D" id="3.30.70.120">
    <property type="match status" value="1"/>
</dbReference>
<reference evidence="3" key="1">
    <citation type="submission" date="2025-08" db="UniProtKB">
        <authorList>
            <consortium name="Ensembl"/>
        </authorList>
    </citation>
    <scope>IDENTIFICATION</scope>
</reference>
<organism evidence="3 4">
    <name type="scientific">Zosterops lateralis melanops</name>
    <dbReference type="NCBI Taxonomy" id="1220523"/>
    <lineage>
        <taxon>Eukaryota</taxon>
        <taxon>Metazoa</taxon>
        <taxon>Chordata</taxon>
        <taxon>Craniata</taxon>
        <taxon>Vertebrata</taxon>
        <taxon>Euteleostomi</taxon>
        <taxon>Archelosauria</taxon>
        <taxon>Archosauria</taxon>
        <taxon>Dinosauria</taxon>
        <taxon>Saurischia</taxon>
        <taxon>Theropoda</taxon>
        <taxon>Coelurosauria</taxon>
        <taxon>Aves</taxon>
        <taxon>Neognathae</taxon>
        <taxon>Neoaves</taxon>
        <taxon>Telluraves</taxon>
        <taxon>Australaves</taxon>
        <taxon>Passeriformes</taxon>
        <taxon>Sylvioidea</taxon>
        <taxon>Zosteropidae</taxon>
        <taxon>Zosterops</taxon>
    </lineage>
</organism>
<dbReference type="InterPro" id="IPR011322">
    <property type="entry name" value="N-reg_PII-like_a/b"/>
</dbReference>
<evidence type="ECO:0000256" key="2">
    <source>
        <dbReference type="ARBA" id="ARBA00011233"/>
    </source>
</evidence>